<proteinExistence type="predicted"/>
<gene>
    <name evidence="1" type="ORF">EYF80_002502</name>
</gene>
<dbReference type="AlphaFoldDB" id="A0A4Z2JB13"/>
<sequence>MQTVWSLNHRMEGRWATVAAGPEHFPVITRAPEEKEKQNGFQLIYDGQTAGEQYPVDVTRRKLYHMSQRREVLTGNTC</sequence>
<dbReference type="EMBL" id="SRLO01000011">
    <property type="protein sequence ID" value="TNN87300.1"/>
    <property type="molecule type" value="Genomic_DNA"/>
</dbReference>
<protein>
    <submittedName>
        <fullName evidence="1">Uncharacterized protein</fullName>
    </submittedName>
</protein>
<evidence type="ECO:0000313" key="1">
    <source>
        <dbReference type="EMBL" id="TNN87300.1"/>
    </source>
</evidence>
<dbReference type="Proteomes" id="UP000314294">
    <property type="component" value="Unassembled WGS sequence"/>
</dbReference>
<accession>A0A4Z2JB13</accession>
<comment type="caution">
    <text evidence="1">The sequence shown here is derived from an EMBL/GenBank/DDBJ whole genome shotgun (WGS) entry which is preliminary data.</text>
</comment>
<organism evidence="1 2">
    <name type="scientific">Liparis tanakae</name>
    <name type="common">Tanaka's snailfish</name>
    <dbReference type="NCBI Taxonomy" id="230148"/>
    <lineage>
        <taxon>Eukaryota</taxon>
        <taxon>Metazoa</taxon>
        <taxon>Chordata</taxon>
        <taxon>Craniata</taxon>
        <taxon>Vertebrata</taxon>
        <taxon>Euteleostomi</taxon>
        <taxon>Actinopterygii</taxon>
        <taxon>Neopterygii</taxon>
        <taxon>Teleostei</taxon>
        <taxon>Neoteleostei</taxon>
        <taxon>Acanthomorphata</taxon>
        <taxon>Eupercaria</taxon>
        <taxon>Perciformes</taxon>
        <taxon>Cottioidei</taxon>
        <taxon>Cottales</taxon>
        <taxon>Liparidae</taxon>
        <taxon>Liparis</taxon>
    </lineage>
</organism>
<reference evidence="1 2" key="1">
    <citation type="submission" date="2019-03" db="EMBL/GenBank/DDBJ databases">
        <title>First draft genome of Liparis tanakae, snailfish: a comprehensive survey of snailfish specific genes.</title>
        <authorList>
            <person name="Kim W."/>
            <person name="Song I."/>
            <person name="Jeong J.-H."/>
            <person name="Kim D."/>
            <person name="Kim S."/>
            <person name="Ryu S."/>
            <person name="Song J.Y."/>
            <person name="Lee S.K."/>
        </authorList>
    </citation>
    <scope>NUCLEOTIDE SEQUENCE [LARGE SCALE GENOMIC DNA]</scope>
    <source>
        <tissue evidence="1">Muscle</tissue>
    </source>
</reference>
<keyword evidence="2" id="KW-1185">Reference proteome</keyword>
<name>A0A4Z2JB13_9TELE</name>
<evidence type="ECO:0000313" key="2">
    <source>
        <dbReference type="Proteomes" id="UP000314294"/>
    </source>
</evidence>